<protein>
    <submittedName>
        <fullName evidence="4">STP1 protein</fullName>
    </submittedName>
</protein>
<keyword evidence="3" id="KW-1133">Transmembrane helix</keyword>
<feature type="compositionally biased region" description="Polar residues" evidence="2">
    <location>
        <begin position="301"/>
        <end position="317"/>
    </location>
</feature>
<keyword evidence="3" id="KW-0812">Transmembrane</keyword>
<evidence type="ECO:0000256" key="3">
    <source>
        <dbReference type="SAM" id="Phobius"/>
    </source>
</evidence>
<feature type="compositionally biased region" description="Basic and acidic residues" evidence="2">
    <location>
        <begin position="288"/>
        <end position="300"/>
    </location>
</feature>
<feature type="compositionally biased region" description="Polar residues" evidence="2">
    <location>
        <begin position="341"/>
        <end position="381"/>
    </location>
</feature>
<feature type="region of interest" description="Disordered" evidence="2">
    <location>
        <begin position="207"/>
        <end position="269"/>
    </location>
</feature>
<gene>
    <name evidence="4" type="ORF">POVCU1_062030</name>
</gene>
<dbReference type="Proteomes" id="UP000078546">
    <property type="component" value="Unassembled WGS sequence"/>
</dbReference>
<feature type="compositionally biased region" description="Low complexity" evidence="2">
    <location>
        <begin position="456"/>
        <end position="485"/>
    </location>
</feature>
<feature type="coiled-coil region" evidence="1">
    <location>
        <begin position="871"/>
        <end position="898"/>
    </location>
</feature>
<evidence type="ECO:0000256" key="2">
    <source>
        <dbReference type="SAM" id="MobiDB-lite"/>
    </source>
</evidence>
<feature type="region of interest" description="Disordered" evidence="2">
    <location>
        <begin position="498"/>
        <end position="596"/>
    </location>
</feature>
<organism evidence="4 5">
    <name type="scientific">Plasmodium ovale curtisi</name>
    <dbReference type="NCBI Taxonomy" id="864141"/>
    <lineage>
        <taxon>Eukaryota</taxon>
        <taxon>Sar</taxon>
        <taxon>Alveolata</taxon>
        <taxon>Apicomplexa</taxon>
        <taxon>Aconoidasida</taxon>
        <taxon>Haemosporida</taxon>
        <taxon>Plasmodiidae</taxon>
        <taxon>Plasmodium</taxon>
        <taxon>Plasmodium (Plasmodium)</taxon>
    </lineage>
</organism>
<feature type="transmembrane region" description="Helical" evidence="3">
    <location>
        <begin position="684"/>
        <end position="707"/>
    </location>
</feature>
<dbReference type="EMBL" id="FLQV01002088">
    <property type="protein sequence ID" value="SBT00734.1"/>
    <property type="molecule type" value="Genomic_DNA"/>
</dbReference>
<sequence length="1043" mass="118037">MADHSGYTILTKYIPVEFFIDLIKSPIKKLIHKYGHKNCGLRHEELCEEIKKIISDNKKIELKHMDEAGKKKWISDWDRQRNGFFNKLFEEEGFINMCYPPKKIGNPSLYQLKSKHIQFCKKKDERRLALEKKNEYSVCRQYNSWIDTERKSFTREYLSNVSNFNSRTVNKYFSTKEHPRGHDPSGTYLKSKVDCEIYNPASEKYQKKTVEKTPKNKLQLSRVPNIRQGSQEKDGRSVEDGDTASAKTKTDVKKLSQNEPPPDSLTFPLINTKVDSTANGQYISLKPKAHDSSVNRDGGTKESTPTQGEPPTNNSPTSREEAPPQAGSPPLPPKDARLTPAIQSVSAPNATISLSSSISTVPDTTSSKTPVTSSNLTVITASSLNSGSSSPSDPLLPAVVTKDQDKPPHSTTTPVTSANTHSTKTLPEPSAAVPSLAQPKPPTDSTPPAKTEAQGPGTPASSSASTFTTTVTTTTAAPNADTIPTMSTAHEPISFAKQAPSAFSSQESLPTSAAVGPKATASTTEPQQTVIHQPTSLSGSDTEIISVKTKPSYNANYRDPGTKSASAVLSKPKGTIQDKDNPLSMDTQHAPGHPSRMHVTIPDSKVQGTPHHRDQPISPVAVQHTPNIGVVSSASDKSRASVNTPIVNTKNPSTDDSTVRTNKNDNPSFIPEGIPPLMHIIPTLLVILATITLLFQLYKYTPFGFLLGRRRKRKKQDLRRILEIPEKHTYESPNIALHEWEDHNLVGQTKENDVYIKLFKINRYKQEMQKSKKKNKTTLIEVHMEVLEEYKSAEWELHKGDFLEICLRGFINEENEAYQNFSNSELIVNNIKNEKTIEDIQKQEILWNNWIENHRNILEQWKEKEWFHILKNKWRNEQQNYKEKNDKLRENILNEQETHSIVSQKDIWKQWISKQATLIDLFNKEDWFKSIVYVQDKEKDNYHINEYNNISVTSKTRLKNEKMNHEHGKSKNIIQKLMVQIHMMVLEECIKEDIIKHKELCIDNFIEDIHNQNNYDEKRNIPQCDTDDFSVPQYEEIHTSTNK</sequence>
<reference evidence="5" key="1">
    <citation type="submission" date="2016-05" db="EMBL/GenBank/DDBJ databases">
        <authorList>
            <person name="Naeem Raeece"/>
        </authorList>
    </citation>
    <scope>NUCLEOTIDE SEQUENCE [LARGE SCALE GENOMIC DNA]</scope>
</reference>
<keyword evidence="3" id="KW-0472">Membrane</keyword>
<feature type="region of interest" description="Disordered" evidence="2">
    <location>
        <begin position="284"/>
        <end position="486"/>
    </location>
</feature>
<proteinExistence type="predicted"/>
<accession>A0A1A8X8Z1</accession>
<evidence type="ECO:0000313" key="5">
    <source>
        <dbReference type="Proteomes" id="UP000078546"/>
    </source>
</evidence>
<feature type="compositionally biased region" description="Polar residues" evidence="2">
    <location>
        <begin position="501"/>
        <end position="511"/>
    </location>
</feature>
<feature type="region of interest" description="Disordered" evidence="2">
    <location>
        <begin position="632"/>
        <end position="662"/>
    </location>
</feature>
<dbReference type="AlphaFoldDB" id="A0A1A8X8Z1"/>
<keyword evidence="1" id="KW-0175">Coiled coil</keyword>
<feature type="compositionally biased region" description="Polar residues" evidence="2">
    <location>
        <begin position="520"/>
        <end position="555"/>
    </location>
</feature>
<name>A0A1A8X8Z1_PLAOA</name>
<evidence type="ECO:0000256" key="1">
    <source>
        <dbReference type="SAM" id="Coils"/>
    </source>
</evidence>
<feature type="compositionally biased region" description="Polar residues" evidence="2">
    <location>
        <begin position="409"/>
        <end position="425"/>
    </location>
</feature>
<feature type="compositionally biased region" description="Low complexity" evidence="2">
    <location>
        <begin position="382"/>
        <end position="397"/>
    </location>
</feature>
<feature type="compositionally biased region" description="Basic and acidic residues" evidence="2">
    <location>
        <begin position="230"/>
        <end position="239"/>
    </location>
</feature>
<evidence type="ECO:0000313" key="4">
    <source>
        <dbReference type="EMBL" id="SBT00734.1"/>
    </source>
</evidence>